<accession>M1DWW4</accession>
<dbReference type="HOGENOM" id="CLU_2077286_0_0_1"/>
<proteinExistence type="predicted"/>
<dbReference type="InParanoid" id="M1DWW4"/>
<dbReference type="PaxDb" id="4113-PGSC0003DMT400095705"/>
<organism evidence="1 2">
    <name type="scientific">Solanum tuberosum</name>
    <name type="common">Potato</name>
    <dbReference type="NCBI Taxonomy" id="4113"/>
    <lineage>
        <taxon>Eukaryota</taxon>
        <taxon>Viridiplantae</taxon>
        <taxon>Streptophyta</taxon>
        <taxon>Embryophyta</taxon>
        <taxon>Tracheophyta</taxon>
        <taxon>Spermatophyta</taxon>
        <taxon>Magnoliopsida</taxon>
        <taxon>eudicotyledons</taxon>
        <taxon>Gunneridae</taxon>
        <taxon>Pentapetalae</taxon>
        <taxon>asterids</taxon>
        <taxon>lamiids</taxon>
        <taxon>Solanales</taxon>
        <taxon>Solanaceae</taxon>
        <taxon>Solanoideae</taxon>
        <taxon>Solaneae</taxon>
        <taxon>Solanum</taxon>
    </lineage>
</organism>
<dbReference type="AlphaFoldDB" id="M1DWW4"/>
<reference evidence="2" key="1">
    <citation type="journal article" date="2011" name="Nature">
        <title>Genome sequence and analysis of the tuber crop potato.</title>
        <authorList>
            <consortium name="The Potato Genome Sequencing Consortium"/>
        </authorList>
    </citation>
    <scope>NUCLEOTIDE SEQUENCE [LARGE SCALE GENOMIC DNA]</scope>
    <source>
        <strain evidence="2">cv. DM1-3 516 R44</strain>
    </source>
</reference>
<evidence type="ECO:0000313" key="1">
    <source>
        <dbReference type="EnsemblPlants" id="PGSC0003DMT400095705"/>
    </source>
</evidence>
<protein>
    <submittedName>
        <fullName evidence="1">Uncharacterized protein</fullName>
    </submittedName>
</protein>
<dbReference type="EnsemblPlants" id="PGSC0003DMT400095705">
    <property type="protein sequence ID" value="PGSC0003DMT400095705"/>
    <property type="gene ID" value="PGSC0003DMG400045276"/>
</dbReference>
<name>M1DWW4_SOLTU</name>
<keyword evidence="2" id="KW-1185">Reference proteome</keyword>
<dbReference type="Gramene" id="PGSC0003DMT400095705">
    <property type="protein sequence ID" value="PGSC0003DMT400095705"/>
    <property type="gene ID" value="PGSC0003DMG400045276"/>
</dbReference>
<sequence>MAEGREIKDMLERMTMDLANFLVRLNQIKDQHEKYFAELKKSLKVVKRRDKGKNVEGNEGNGDIYSLFGQSMAWVFASHRTNTYYGYTWWISIWNGIFTPVSNTSRRAYASKPTLLCG</sequence>
<dbReference type="Proteomes" id="UP000011115">
    <property type="component" value="Unassembled WGS sequence"/>
</dbReference>
<reference evidence="1" key="2">
    <citation type="submission" date="2015-06" db="UniProtKB">
        <authorList>
            <consortium name="EnsemblPlants"/>
        </authorList>
    </citation>
    <scope>IDENTIFICATION</scope>
    <source>
        <strain evidence="1">DM1-3 516 R44</strain>
    </source>
</reference>
<evidence type="ECO:0000313" key="2">
    <source>
        <dbReference type="Proteomes" id="UP000011115"/>
    </source>
</evidence>